<dbReference type="SMART" id="SM00202">
    <property type="entry name" value="SR"/>
    <property type="match status" value="9"/>
</dbReference>
<proteinExistence type="predicted"/>
<feature type="domain" description="SRCR" evidence="10">
    <location>
        <begin position="977"/>
        <end position="1073"/>
    </location>
</feature>
<dbReference type="PRINTS" id="PR00258">
    <property type="entry name" value="SPERACTRCPTR"/>
</dbReference>
<feature type="domain" description="Sushi" evidence="12">
    <location>
        <begin position="1156"/>
        <end position="1218"/>
    </location>
</feature>
<protein>
    <submittedName>
        <fullName evidence="13">Uncharacterized protein</fullName>
    </submittedName>
</protein>
<feature type="domain" description="SRCR" evidence="10">
    <location>
        <begin position="207"/>
        <end position="302"/>
    </location>
</feature>
<feature type="domain" description="HYR" evidence="11">
    <location>
        <begin position="2112"/>
        <end position="2189"/>
    </location>
</feature>
<feature type="domain" description="SRCR" evidence="10">
    <location>
        <begin position="870"/>
        <end position="967"/>
    </location>
</feature>
<dbReference type="FunFam" id="3.10.250.10:FF:000005">
    <property type="entry name" value="Neurotrypsin isoform A"/>
    <property type="match status" value="1"/>
</dbReference>
<keyword evidence="14" id="KW-1185">Reference proteome</keyword>
<dbReference type="GO" id="GO:0016020">
    <property type="term" value="C:membrane"/>
    <property type="evidence" value="ECO:0007669"/>
    <property type="project" value="InterPro"/>
</dbReference>
<dbReference type="Gene3D" id="2.10.50.10">
    <property type="entry name" value="Tumor Necrosis Factor Receptor, subunit A, domain 2"/>
    <property type="match status" value="1"/>
</dbReference>
<dbReference type="SMART" id="SM01411">
    <property type="entry name" value="Ephrin_rec_like"/>
    <property type="match status" value="2"/>
</dbReference>
<organism evidence="13 14">
    <name type="scientific">Strongylocentrotus purpuratus</name>
    <name type="common">Purple sea urchin</name>
    <dbReference type="NCBI Taxonomy" id="7668"/>
    <lineage>
        <taxon>Eukaryota</taxon>
        <taxon>Metazoa</taxon>
        <taxon>Echinodermata</taxon>
        <taxon>Eleutherozoa</taxon>
        <taxon>Echinozoa</taxon>
        <taxon>Echinoidea</taxon>
        <taxon>Euechinoidea</taxon>
        <taxon>Echinacea</taxon>
        <taxon>Camarodonta</taxon>
        <taxon>Echinidea</taxon>
        <taxon>Strongylocentrotidae</taxon>
        <taxon>Strongylocentrotus</taxon>
    </lineage>
</organism>
<dbReference type="PROSITE" id="PS50287">
    <property type="entry name" value="SRCR_2"/>
    <property type="match status" value="9"/>
</dbReference>
<evidence type="ECO:0000256" key="5">
    <source>
        <dbReference type="ARBA" id="ARBA00023157"/>
    </source>
</evidence>
<sequence>MQFLDDSSSIGRRYSCSLREICGWHKGLALWHWVHCMGGSLRVNKDTKSAEASIPIASAGGGQLHCNMTMQGVIGTLLMSLLFVGTLVRSERSDIRLVGGVNNHEGRVEVRIDGEWGTVCDDGWGLTDAHVACRQLGFGPATDIITDADEFGEGTGPIHLDDLGCYGDEASLVACIHRGLGKNNCNHAEDAGVRCSTSPPTSGNADIRLDAGGSLLEGRIRIKIGGEWGTVCDDRWDLADASVVCQQLGLGSALEVRSFGPGSGPILLDDLACTGTESSLTSCSYTDRLNCNHNEDAGAVCSGSTGAESVHQGIRLVGGSSEYEGRVEVYINDKWGTVCDDLWSLTDANVACRHMGFGRAISTPGATAFGQGSGSIMMDNVECHGDETSLLACPYQSIHNCGHAEDAGVVCAISNSTKVQSTIRLVGGSTEYEGRVEVSFGDRWGTVCDDMWSLIDANVACRQLGYGSAIAVKDSSVFGGGTGPIFMDNVECTGRETSLDSCPFQSSHNCAHVEDAGIVCASPDILEAYVNQSTIRLVGGTTEHEGRVEVYIGGQWGTVCDDVWTLADANIACRELGFGPAVSAPGVASFGEGSGLILMDDVDCNGHETSLISCEYSRNHNCGHSEDAGVVCRSSASSVAKENLNIRLVGGSTELEGRVEVHVNGQWGTVCDDLWTLTDANVACKQLGLGPATSAPGASRFGRGVGSILMDNVECRGDESALAFCQHHTSHNCGHQEDAGVVCSPRNGESSNIRSIRLVGSSSPYEGRVELLIAGVWGTVCDDMWDRKDGMVACRQLGYGQVIAATSSARYGPGSGPIHLDDLRCAGGESMLVSCRHAGNTHNCNHGEDAGLTCSPPDGVEPPTEPAVSLRLVDGFSPFEGRLEVYMNGKWGTVCDDMWSLTDADVACRQLGFGSALSVRGSTYGEGSGRILMDDVECTGTETTLISCQYSTTHNCRHAEDVGIICNQPEGAQTDDVRLVGGSSPNEGRVEILINGEWGTVCDDMWDMTDANVVCRQLGFGVAFRALSSFGLGSGPISMDNVECDGTETSLLSCTHLGSHNCQHQEDVGIVCQPQDAVLTAAPAVECPILSHTNHPLRVSCTNGTIVGSLCTYSCDDGFILQGSSERTCQTSGSWHPNGEGIPVCEAEVVTVAPVVECPAIGRPTYPLAVSCSNNTQEGSMCTYACVDGFSLEGSPDRVCQASGSWSPSLEITPICKGVSCPPLALEHGTTLCTNDWMYLSACMPVCDIGYEIDRHRALQCISSGNWTEELPTCQLSKCPELPIVANGVKTCTNDTHLGSTCNVTCADGFRLVGPVSRKCEGRGSWSRYQPVCQDIRCPTLTSPHFGSLACTQGSRHGSVCTSTCGVGYRVIGSTATKCNPDGTWTQDIPTCELITCGPEVEAPLNGSVACFISGRVCIYSCNNGFDLTPLTSVVRTCEAHGWSKAAPTCLDRRAPVFQTCPEDAMTFISDPMQETATVNWLAPSALDHSNNKIVGVYVSGPAPGASLEGGSYPVVYVAEDASGNTANCRFTVVVSVIRCPELSDEDLVKVNCSHGYLRDSICRFSCSAAGYEVVGPDMTQCVMDRDEASWSSARPSCTDYSAPVFTNCPSSQVVFAEINQTTSSVRWPEPRATDNSNNALHVVMTAGNGSGVMRPEGTILEAYEAVDESGNRAECSFNVTVKVIRCAQLDSDFISACSGTVLGSVCHFSCPEGYLLQGHSSKSCQRNGFDGIWSNQLSFCLDSQAPVFTRRPEPIEITAPPLEMSAFVSWEVPEAEDQDPNVLVFQIAGPAPDTELPEGFYLVRYMAMDSAGNEAVYTFNITVKVVQCSDPEPEVNEDVGVICNRGNLLGSTCVYSCPVGYDLIGSQSTTCVMMDDDSTMGRWNTTTTPSCQARSCPSLATPPAAIVSGCVTDLGNSSTYGTNCTFTCPAGYFGVGEAVKFCQADGTWSTTGFACQKRHCVGLGGNGIFTSIPHQCMGFPEYEDVCVVACLLPGYQLRGPGSAEFQCMQNGTWDQALDDFTCLDIEPPELLTCPESFIVDKTNPDGVEVTFDIPTARDNSNSSLRIVTSPENLTSPHFIFQDSVLSFEFFDDTNNSIKCTFDVQVKEEFGVDILYCPDDITVETEKEANVTWSRPVFRGENASNIQVTGSVNGTSAMLQIGFHSIEYTAVNKFTGKESVCRFNITVKPLPCPPLDTPLNGALSCRKWETIEICSMSCKEGYDIPRLPSRQQPPTLYTCSASQGSSREWKPNDNVVDCSGLKGRLSYLPAGLIYYEGDCGQLVTQQNIASALTTLIQASTFGDLCNDKQCSVTDVTVTCGPLDHLPEPPPAQRRRRRARRDAMSASIPSGAERRNLPRASWATNVTMVSFDISTRHDIDNDAVDDEPTSDADDRLAEIEENLSRLVHEIILTGTADGMEGDMMEKIAQLPLDDASLVLGDIKSACDQGYVPQTGSPNRCVACPRGYISGGDAEMCMPCTTGSYQDQSAQSACKPCPAGQTTPREGAKNINECRDQCSPGSFSPSGLVPCLPCDRQSFQSQAGQRSCDRCPTNQKTYRYGAISQEECTFYDSI</sequence>
<dbReference type="Pfam" id="PF00084">
    <property type="entry name" value="Sushi"/>
    <property type="match status" value="6"/>
</dbReference>
<feature type="disulfide bond" evidence="7">
    <location>
        <begin position="273"/>
        <end position="283"/>
    </location>
</feature>
<dbReference type="Gene3D" id="3.10.250.10">
    <property type="entry name" value="SRCR-like domain"/>
    <property type="match status" value="9"/>
</dbReference>
<dbReference type="InterPro" id="IPR001190">
    <property type="entry name" value="SRCR"/>
</dbReference>
<evidence type="ECO:0000256" key="6">
    <source>
        <dbReference type="ARBA" id="ARBA00023180"/>
    </source>
</evidence>
<dbReference type="Pfam" id="PF00530">
    <property type="entry name" value="SRCR"/>
    <property type="match status" value="9"/>
</dbReference>
<feature type="domain" description="SRCR" evidence="10">
    <location>
        <begin position="314"/>
        <end position="412"/>
    </location>
</feature>
<evidence type="ECO:0000313" key="13">
    <source>
        <dbReference type="EnsemblMetazoa" id="XP_011677589"/>
    </source>
</evidence>
<feature type="disulfide bond" evidence="8">
    <location>
        <begin position="1365"/>
        <end position="1392"/>
    </location>
</feature>
<keyword evidence="2" id="KW-0964">Secreted</keyword>
<feature type="disulfide bond" evidence="8">
    <location>
        <begin position="1247"/>
        <end position="1274"/>
    </location>
</feature>
<comment type="caution">
    <text evidence="7">Lacks conserved residue(s) required for the propagation of feature annotation.</text>
</comment>
<feature type="domain" description="SRCR" evidence="10">
    <location>
        <begin position="95"/>
        <end position="196"/>
    </location>
</feature>
<dbReference type="GO" id="GO:0005576">
    <property type="term" value="C:extracellular region"/>
    <property type="evidence" value="ECO:0007669"/>
    <property type="project" value="UniProtKB-SubCell"/>
</dbReference>
<evidence type="ECO:0000259" key="11">
    <source>
        <dbReference type="PROSITE" id="PS50825"/>
    </source>
</evidence>
<evidence type="ECO:0000256" key="4">
    <source>
        <dbReference type="ARBA" id="ARBA00022737"/>
    </source>
</evidence>
<dbReference type="SMART" id="SM00032">
    <property type="entry name" value="CCP"/>
    <property type="match status" value="12"/>
</dbReference>
<dbReference type="InterPro" id="IPR011641">
    <property type="entry name" value="Tyr-kin_ephrin_A/B_rcpt-like"/>
</dbReference>
<feature type="domain" description="HYR" evidence="11">
    <location>
        <begin position="1599"/>
        <end position="1684"/>
    </location>
</feature>
<feature type="domain" description="Sushi" evidence="12">
    <location>
        <begin position="1685"/>
        <end position="1743"/>
    </location>
</feature>
<dbReference type="OMA" id="HAGNTHN"/>
<reference evidence="14" key="1">
    <citation type="submission" date="2015-02" db="EMBL/GenBank/DDBJ databases">
        <title>Genome sequencing for Strongylocentrotus purpuratus.</title>
        <authorList>
            <person name="Murali S."/>
            <person name="Liu Y."/>
            <person name="Vee V."/>
            <person name="English A."/>
            <person name="Wang M."/>
            <person name="Skinner E."/>
            <person name="Han Y."/>
            <person name="Muzny D.M."/>
            <person name="Worley K.C."/>
            <person name="Gibbs R.A."/>
        </authorList>
    </citation>
    <scope>NUCLEOTIDE SEQUENCE</scope>
</reference>
<dbReference type="Gene3D" id="2.10.70.10">
    <property type="entry name" value="Complement Module, domain 1"/>
    <property type="match status" value="10"/>
</dbReference>
<keyword evidence="6" id="KW-0325">Glycoprotein</keyword>
<feature type="domain" description="SRCR" evidence="10">
    <location>
        <begin position="535"/>
        <end position="633"/>
    </location>
</feature>
<dbReference type="EnsemblMetazoa" id="XM_011679287">
    <property type="protein sequence ID" value="XP_011677589"/>
    <property type="gene ID" value="LOC593709"/>
</dbReference>
<feature type="disulfide bond" evidence="7">
    <location>
        <begin position="492"/>
        <end position="502"/>
    </location>
</feature>
<evidence type="ECO:0000256" key="1">
    <source>
        <dbReference type="ARBA" id="ARBA00004613"/>
    </source>
</evidence>
<dbReference type="RefSeq" id="XP_011677589.2">
    <property type="nucleotide sequence ID" value="XM_011679287.2"/>
</dbReference>
<name>A0A7M7HL72_STRPU</name>
<dbReference type="InterPro" id="IPR003410">
    <property type="entry name" value="HYR_dom"/>
</dbReference>
<feature type="disulfide bond" evidence="7">
    <location>
        <begin position="165"/>
        <end position="175"/>
    </location>
</feature>
<dbReference type="InterPro" id="IPR000436">
    <property type="entry name" value="Sushi_SCR_CCP_dom"/>
</dbReference>
<feature type="domain" description="SRCR" evidence="10">
    <location>
        <begin position="756"/>
        <end position="855"/>
    </location>
</feature>
<dbReference type="InterPro" id="IPR036772">
    <property type="entry name" value="SRCR-like_dom_sf"/>
</dbReference>
<dbReference type="FunFam" id="3.10.250.10:FF:000001">
    <property type="entry name" value="Lysyl oxidase 4 isoform X1"/>
    <property type="match status" value="1"/>
</dbReference>
<accession>A0A7M7HL72</accession>
<feature type="region of interest" description="Disordered" evidence="9">
    <location>
        <begin position="2323"/>
        <end position="2355"/>
    </location>
</feature>
<evidence type="ECO:0000256" key="7">
    <source>
        <dbReference type="PROSITE-ProRule" id="PRU00196"/>
    </source>
</evidence>
<feature type="disulfide bond" evidence="7">
    <location>
        <begin position="938"/>
        <end position="948"/>
    </location>
</feature>
<evidence type="ECO:0000256" key="2">
    <source>
        <dbReference type="ARBA" id="ARBA00022525"/>
    </source>
</evidence>
<feature type="disulfide bond" evidence="7">
    <location>
        <begin position="825"/>
        <end position="835"/>
    </location>
</feature>
<keyword evidence="8" id="KW-0768">Sushi</keyword>
<evidence type="ECO:0000259" key="10">
    <source>
        <dbReference type="PROSITE" id="PS50287"/>
    </source>
</evidence>
<evidence type="ECO:0000313" key="14">
    <source>
        <dbReference type="Proteomes" id="UP000007110"/>
    </source>
</evidence>
<feature type="domain" description="Sushi" evidence="12">
    <location>
        <begin position="1277"/>
        <end position="1335"/>
    </location>
</feature>
<feature type="domain" description="SRCR" evidence="10">
    <location>
        <begin position="646"/>
        <end position="744"/>
    </location>
</feature>
<keyword evidence="5 7" id="KW-1015">Disulfide bond</keyword>
<dbReference type="SUPFAM" id="SSF57535">
    <property type="entry name" value="Complement control module/SCR domain"/>
    <property type="match status" value="10"/>
</dbReference>
<feature type="domain" description="Sushi" evidence="12">
    <location>
        <begin position="1395"/>
        <end position="1452"/>
    </location>
</feature>
<feature type="disulfide bond" evidence="7">
    <location>
        <begin position="1044"/>
        <end position="1054"/>
    </location>
</feature>
<dbReference type="PANTHER" id="PTHR48071:SF18">
    <property type="entry name" value="DELETED IN MALIGNANT BRAIN TUMORS 1 PROTEIN-RELATED"/>
    <property type="match status" value="1"/>
</dbReference>
<dbReference type="KEGG" id="spu:593709"/>
<feature type="disulfide bond" evidence="7">
    <location>
        <begin position="383"/>
        <end position="393"/>
    </location>
</feature>
<feature type="disulfide bond" evidence="8">
    <location>
        <begin position="1829"/>
        <end position="1872"/>
    </location>
</feature>
<dbReference type="PROSITE" id="PS00420">
    <property type="entry name" value="SRCR_1"/>
    <property type="match status" value="7"/>
</dbReference>
<comment type="subcellular location">
    <subcellularLocation>
        <location evidence="1">Secreted</location>
    </subcellularLocation>
</comment>
<feature type="domain" description="SRCR" evidence="10">
    <location>
        <begin position="423"/>
        <end position="521"/>
    </location>
</feature>
<evidence type="ECO:0000256" key="9">
    <source>
        <dbReference type="SAM" id="MobiDB-lite"/>
    </source>
</evidence>
<dbReference type="FunFam" id="2.10.50.10:FF:000018">
    <property type="entry name" value="Sushi, von Willebrand factor type A, EGF and pentraxin domain-containing 1"/>
    <property type="match status" value="1"/>
</dbReference>
<dbReference type="InParanoid" id="A0A7M7HL72"/>
<keyword evidence="3" id="KW-0732">Signal</keyword>
<feature type="domain" description="Sushi" evidence="12">
    <location>
        <begin position="1219"/>
        <end position="1276"/>
    </location>
</feature>
<dbReference type="FunFam" id="3.10.250.10:FF:000026">
    <property type="entry name" value="Tequila, isoform D"/>
    <property type="match status" value="3"/>
</dbReference>
<feature type="domain" description="Sushi" evidence="12">
    <location>
        <begin position="1827"/>
        <end position="1894"/>
    </location>
</feature>
<dbReference type="PROSITE" id="PS50825">
    <property type="entry name" value="HYR"/>
    <property type="match status" value="5"/>
</dbReference>
<feature type="disulfide bond" evidence="7">
    <location>
        <begin position="715"/>
        <end position="725"/>
    </location>
</feature>
<keyword evidence="4" id="KW-0677">Repeat</keyword>
<feature type="domain" description="Sushi" evidence="12">
    <location>
        <begin position="1085"/>
        <end position="1147"/>
    </location>
</feature>
<dbReference type="PROSITE" id="PS50923">
    <property type="entry name" value="SUSHI"/>
    <property type="match status" value="10"/>
</dbReference>
<feature type="disulfide bond" evidence="7">
    <location>
        <begin position="604"/>
        <end position="614"/>
    </location>
</feature>
<dbReference type="InterPro" id="IPR035976">
    <property type="entry name" value="Sushi/SCR/CCP_sf"/>
</dbReference>
<evidence type="ECO:0000256" key="3">
    <source>
        <dbReference type="ARBA" id="ARBA00022729"/>
    </source>
</evidence>
<feature type="disulfide bond" evidence="8">
    <location>
        <begin position="1929"/>
        <end position="1956"/>
    </location>
</feature>
<dbReference type="PANTHER" id="PTHR48071">
    <property type="entry name" value="SRCR DOMAIN-CONTAINING PROTEIN"/>
    <property type="match status" value="1"/>
</dbReference>
<evidence type="ECO:0000259" key="12">
    <source>
        <dbReference type="PROSITE" id="PS50923"/>
    </source>
</evidence>
<dbReference type="SUPFAM" id="SSF56487">
    <property type="entry name" value="SRCR-like"/>
    <property type="match status" value="9"/>
</dbReference>
<dbReference type="GeneID" id="593709"/>
<dbReference type="InterPro" id="IPR009030">
    <property type="entry name" value="Growth_fac_rcpt_cys_sf"/>
</dbReference>
<dbReference type="Pfam" id="PF07699">
    <property type="entry name" value="Ephrin_rec_like"/>
    <property type="match status" value="2"/>
</dbReference>
<dbReference type="FunFam" id="3.10.250.10:FF:000006">
    <property type="entry name" value="neurotrypsin isoform X2"/>
    <property type="match status" value="4"/>
</dbReference>
<feature type="domain" description="HYR" evidence="11">
    <location>
        <begin position="2024"/>
        <end position="2108"/>
    </location>
</feature>
<feature type="domain" description="Sushi" evidence="12">
    <location>
        <begin position="1336"/>
        <end position="1394"/>
    </location>
</feature>
<feature type="domain" description="HYR" evidence="11">
    <location>
        <begin position="1451"/>
        <end position="1537"/>
    </location>
</feature>
<dbReference type="FunFam" id="2.10.70.10:FF:000158">
    <property type="entry name" value="Receptor protein-tyrosine kinase"/>
    <property type="match status" value="1"/>
</dbReference>
<dbReference type="SUPFAM" id="SSF57184">
    <property type="entry name" value="Growth factor receptor domain"/>
    <property type="match status" value="1"/>
</dbReference>
<feature type="disulfide bond" evidence="8">
    <location>
        <begin position="1306"/>
        <end position="1333"/>
    </location>
</feature>
<dbReference type="Pfam" id="PF02494">
    <property type="entry name" value="HYR"/>
    <property type="match status" value="4"/>
</dbReference>
<reference evidence="13" key="2">
    <citation type="submission" date="2021-01" db="UniProtKB">
        <authorList>
            <consortium name="EnsemblMetazoa"/>
        </authorList>
    </citation>
    <scope>IDENTIFICATION</scope>
</reference>
<dbReference type="Proteomes" id="UP000007110">
    <property type="component" value="Unassembled WGS sequence"/>
</dbReference>
<feature type="domain" description="Sushi" evidence="12">
    <location>
        <begin position="1895"/>
        <end position="1958"/>
    </location>
</feature>
<dbReference type="CDD" id="cd00033">
    <property type="entry name" value="CCP"/>
    <property type="match status" value="9"/>
</dbReference>
<feature type="domain" description="Sushi" evidence="12">
    <location>
        <begin position="1538"/>
        <end position="1600"/>
    </location>
</feature>
<dbReference type="OrthoDB" id="9991441at2759"/>
<evidence type="ECO:0000256" key="8">
    <source>
        <dbReference type="PROSITE-ProRule" id="PRU00302"/>
    </source>
</evidence>
<feature type="domain" description="HYR" evidence="11">
    <location>
        <begin position="1742"/>
        <end position="1826"/>
    </location>
</feature>